<evidence type="ECO:0000313" key="4">
    <source>
        <dbReference type="Proteomes" id="UP000181951"/>
    </source>
</evidence>
<dbReference type="AlphaFoldDB" id="A0A1H8JLJ1"/>
<reference evidence="3 4" key="1">
    <citation type="submission" date="2016-10" db="EMBL/GenBank/DDBJ databases">
        <authorList>
            <person name="de Groot N.N."/>
        </authorList>
    </citation>
    <scope>NUCLEOTIDE SEQUENCE [LARGE SCALE GENOMIC DNA]</scope>
    <source>
        <strain evidence="3 4">CGMCC 4.2026</strain>
    </source>
</reference>
<proteinExistence type="predicted"/>
<accession>A0A1H8JLJ1</accession>
<dbReference type="SUPFAM" id="SSF52091">
    <property type="entry name" value="SpoIIaa-like"/>
    <property type="match status" value="1"/>
</dbReference>
<dbReference type="RefSeq" id="WP_069466833.1">
    <property type="nucleotide sequence ID" value="NZ_FODD01000010.1"/>
</dbReference>
<dbReference type="InterPro" id="IPR036513">
    <property type="entry name" value="STAS_dom_sf"/>
</dbReference>
<dbReference type="Pfam" id="PF01740">
    <property type="entry name" value="STAS"/>
    <property type="match status" value="1"/>
</dbReference>
<feature type="compositionally biased region" description="Basic and acidic residues" evidence="1">
    <location>
        <begin position="116"/>
        <end position="127"/>
    </location>
</feature>
<dbReference type="PROSITE" id="PS50801">
    <property type="entry name" value="STAS"/>
    <property type="match status" value="1"/>
</dbReference>
<dbReference type="InterPro" id="IPR002645">
    <property type="entry name" value="STAS_dom"/>
</dbReference>
<dbReference type="CDD" id="cd07043">
    <property type="entry name" value="STAS_anti-anti-sigma_factors"/>
    <property type="match status" value="1"/>
</dbReference>
<keyword evidence="4" id="KW-1185">Reference proteome</keyword>
<evidence type="ECO:0000259" key="2">
    <source>
        <dbReference type="PROSITE" id="PS50801"/>
    </source>
</evidence>
<dbReference type="Gene3D" id="3.30.750.24">
    <property type="entry name" value="STAS domain"/>
    <property type="match status" value="1"/>
</dbReference>
<dbReference type="Proteomes" id="UP000181951">
    <property type="component" value="Unassembled WGS sequence"/>
</dbReference>
<feature type="region of interest" description="Disordered" evidence="1">
    <location>
        <begin position="107"/>
        <end position="127"/>
    </location>
</feature>
<dbReference type="GO" id="GO:0043856">
    <property type="term" value="F:anti-sigma factor antagonist activity"/>
    <property type="evidence" value="ECO:0007669"/>
    <property type="project" value="TreeGrafter"/>
</dbReference>
<sequence>MDLHEDGGLRIVRAEAELDWERSQAFAERIREAARADGARVVVDLSAAVFADSSTLHVLLEARRELADRGGRLVLAGPLGAGIRRLFDLTMTSGHFEFAADTAAARHALENGPPDHLAEREPRSPET</sequence>
<feature type="domain" description="STAS" evidence="2">
    <location>
        <begin position="1"/>
        <end position="90"/>
    </location>
</feature>
<name>A0A1H8JLJ1_9ACTN</name>
<dbReference type="STRING" id="310780.SAMN05216267_1010188"/>
<dbReference type="PANTHER" id="PTHR33495">
    <property type="entry name" value="ANTI-SIGMA FACTOR ANTAGONIST TM_1081-RELATED-RELATED"/>
    <property type="match status" value="1"/>
</dbReference>
<gene>
    <name evidence="3" type="ORF">SAMN05216267_1010188</name>
</gene>
<protein>
    <submittedName>
        <fullName evidence="3">Stage II sporulation protein AA (Anti-sigma F factor antagonist)</fullName>
    </submittedName>
</protein>
<evidence type="ECO:0000256" key="1">
    <source>
        <dbReference type="SAM" id="MobiDB-lite"/>
    </source>
</evidence>
<dbReference type="OrthoDB" id="4330281at2"/>
<organism evidence="3 4">
    <name type="scientific">Actinacidiphila rubida</name>
    <dbReference type="NCBI Taxonomy" id="310780"/>
    <lineage>
        <taxon>Bacteria</taxon>
        <taxon>Bacillati</taxon>
        <taxon>Actinomycetota</taxon>
        <taxon>Actinomycetes</taxon>
        <taxon>Kitasatosporales</taxon>
        <taxon>Streptomycetaceae</taxon>
        <taxon>Actinacidiphila</taxon>
    </lineage>
</organism>
<dbReference type="PANTHER" id="PTHR33495:SF2">
    <property type="entry name" value="ANTI-SIGMA FACTOR ANTAGONIST TM_1081-RELATED"/>
    <property type="match status" value="1"/>
</dbReference>
<dbReference type="EMBL" id="FODD01000010">
    <property type="protein sequence ID" value="SEN81532.1"/>
    <property type="molecule type" value="Genomic_DNA"/>
</dbReference>
<evidence type="ECO:0000313" key="3">
    <source>
        <dbReference type="EMBL" id="SEN81532.1"/>
    </source>
</evidence>